<organism evidence="2 3">
    <name type="scientific">Desulfopila aestuarii DSM 18488</name>
    <dbReference type="NCBI Taxonomy" id="1121416"/>
    <lineage>
        <taxon>Bacteria</taxon>
        <taxon>Pseudomonadati</taxon>
        <taxon>Thermodesulfobacteriota</taxon>
        <taxon>Desulfobulbia</taxon>
        <taxon>Desulfobulbales</taxon>
        <taxon>Desulfocapsaceae</taxon>
        <taxon>Desulfopila</taxon>
    </lineage>
</organism>
<sequence>MDNDSFAIIIALLALFLTCLAFGLSVYYRRKAATLSRKLSVALEKLAVAHAELQDLDQRYQETVEFQKNLSEAELTTRLQQPRLSAQHVLGQVNAPERYLYVRSLAQNGMDAKEIASILSISTQEAEQLVNLSRLAQVPANNTNSLEL</sequence>
<protein>
    <recommendedName>
        <fullName evidence="4">DUF2802 domain-containing protein</fullName>
    </recommendedName>
</protein>
<evidence type="ECO:0000313" key="3">
    <source>
        <dbReference type="Proteomes" id="UP000184603"/>
    </source>
</evidence>
<name>A0A1M7YDN3_9BACT</name>
<proteinExistence type="predicted"/>
<dbReference type="Proteomes" id="UP000184603">
    <property type="component" value="Unassembled WGS sequence"/>
</dbReference>
<keyword evidence="3" id="KW-1185">Reference proteome</keyword>
<dbReference type="AlphaFoldDB" id="A0A1M7YDN3"/>
<evidence type="ECO:0000313" key="2">
    <source>
        <dbReference type="EMBL" id="SHO50747.1"/>
    </source>
</evidence>
<reference evidence="2 3" key="1">
    <citation type="submission" date="2016-12" db="EMBL/GenBank/DDBJ databases">
        <authorList>
            <person name="Song W.-J."/>
            <person name="Kurnit D.M."/>
        </authorList>
    </citation>
    <scope>NUCLEOTIDE SEQUENCE [LARGE SCALE GENOMIC DNA]</scope>
    <source>
        <strain evidence="2 3">DSM 18488</strain>
    </source>
</reference>
<evidence type="ECO:0000256" key="1">
    <source>
        <dbReference type="SAM" id="Phobius"/>
    </source>
</evidence>
<accession>A0A1M7YDN3</accession>
<gene>
    <name evidence="2" type="ORF">SAMN02745220_03627</name>
</gene>
<dbReference type="EMBL" id="FRFE01000020">
    <property type="protein sequence ID" value="SHO50747.1"/>
    <property type="molecule type" value="Genomic_DNA"/>
</dbReference>
<dbReference type="RefSeq" id="WP_073615079.1">
    <property type="nucleotide sequence ID" value="NZ_FRFE01000020.1"/>
</dbReference>
<evidence type="ECO:0008006" key="4">
    <source>
        <dbReference type="Google" id="ProtNLM"/>
    </source>
</evidence>
<keyword evidence="1" id="KW-0812">Transmembrane</keyword>
<dbReference type="STRING" id="1121416.SAMN02745220_03627"/>
<keyword evidence="1" id="KW-1133">Transmembrane helix</keyword>
<dbReference type="OrthoDB" id="9892813at2"/>
<keyword evidence="1" id="KW-0472">Membrane</keyword>
<feature type="transmembrane region" description="Helical" evidence="1">
    <location>
        <begin position="6"/>
        <end position="28"/>
    </location>
</feature>